<proteinExistence type="predicted"/>
<keyword evidence="2" id="KW-1185">Reference proteome</keyword>
<sequence>MIGSAGGGGNDAVLLSSFTPNLAVSCGSGRALSIGFSAISFDQSTVKERLVFEIQKRVISSLAWLGLALGMQNVRMGV</sequence>
<evidence type="ECO:0000313" key="1">
    <source>
        <dbReference type="EMBL" id="KAL3577569.1"/>
    </source>
</evidence>
<organism evidence="1 2">
    <name type="scientific">Populus alba</name>
    <name type="common">White poplar</name>
    <dbReference type="NCBI Taxonomy" id="43335"/>
    <lineage>
        <taxon>Eukaryota</taxon>
        <taxon>Viridiplantae</taxon>
        <taxon>Streptophyta</taxon>
        <taxon>Embryophyta</taxon>
        <taxon>Tracheophyta</taxon>
        <taxon>Spermatophyta</taxon>
        <taxon>Magnoliopsida</taxon>
        <taxon>eudicotyledons</taxon>
        <taxon>Gunneridae</taxon>
        <taxon>Pentapetalae</taxon>
        <taxon>rosids</taxon>
        <taxon>fabids</taxon>
        <taxon>Malpighiales</taxon>
        <taxon>Salicaceae</taxon>
        <taxon>Saliceae</taxon>
        <taxon>Populus</taxon>
    </lineage>
</organism>
<protein>
    <submittedName>
        <fullName evidence="1">Uncharacterized protein</fullName>
    </submittedName>
</protein>
<dbReference type="Proteomes" id="UP000309997">
    <property type="component" value="Unassembled WGS sequence"/>
</dbReference>
<dbReference type="EMBL" id="RCHU02000010">
    <property type="protein sequence ID" value="KAL3577569.1"/>
    <property type="molecule type" value="Genomic_DNA"/>
</dbReference>
<comment type="caution">
    <text evidence="1">The sequence shown here is derived from an EMBL/GenBank/DDBJ whole genome shotgun (WGS) entry which is preliminary data.</text>
</comment>
<evidence type="ECO:0000313" key="2">
    <source>
        <dbReference type="Proteomes" id="UP000309997"/>
    </source>
</evidence>
<name>A0ACC4BHN3_POPAL</name>
<reference evidence="1 2" key="1">
    <citation type="journal article" date="2024" name="Plant Biotechnol. J.">
        <title>Genome and CRISPR/Cas9 system of a widespread forest tree (Populus alba) in the world.</title>
        <authorList>
            <person name="Liu Y.J."/>
            <person name="Jiang P.F."/>
            <person name="Han X.M."/>
            <person name="Li X.Y."/>
            <person name="Wang H.M."/>
            <person name="Wang Y.J."/>
            <person name="Wang X.X."/>
            <person name="Zeng Q.Y."/>
        </authorList>
    </citation>
    <scope>NUCLEOTIDE SEQUENCE [LARGE SCALE GENOMIC DNA]</scope>
    <source>
        <strain evidence="2">cv. PAL-ZL1</strain>
    </source>
</reference>
<accession>A0ACC4BHN3</accession>
<gene>
    <name evidence="1" type="ORF">D5086_019073</name>
</gene>